<evidence type="ECO:0000313" key="1">
    <source>
        <dbReference type="EMBL" id="KAJ4709214.1"/>
    </source>
</evidence>
<organism evidence="1 2">
    <name type="scientific">Melia azedarach</name>
    <name type="common">Chinaberry tree</name>
    <dbReference type="NCBI Taxonomy" id="155640"/>
    <lineage>
        <taxon>Eukaryota</taxon>
        <taxon>Viridiplantae</taxon>
        <taxon>Streptophyta</taxon>
        <taxon>Embryophyta</taxon>
        <taxon>Tracheophyta</taxon>
        <taxon>Spermatophyta</taxon>
        <taxon>Magnoliopsida</taxon>
        <taxon>eudicotyledons</taxon>
        <taxon>Gunneridae</taxon>
        <taxon>Pentapetalae</taxon>
        <taxon>rosids</taxon>
        <taxon>malvids</taxon>
        <taxon>Sapindales</taxon>
        <taxon>Meliaceae</taxon>
        <taxon>Melia</taxon>
    </lineage>
</organism>
<keyword evidence="2" id="KW-1185">Reference proteome</keyword>
<evidence type="ECO:0000313" key="2">
    <source>
        <dbReference type="Proteomes" id="UP001164539"/>
    </source>
</evidence>
<accession>A0ACC1XD62</accession>
<dbReference type="Proteomes" id="UP001164539">
    <property type="component" value="Chromosome 10"/>
</dbReference>
<proteinExistence type="predicted"/>
<dbReference type="EMBL" id="CM051403">
    <property type="protein sequence ID" value="KAJ4709214.1"/>
    <property type="molecule type" value="Genomic_DNA"/>
</dbReference>
<protein>
    <submittedName>
        <fullName evidence="1">Class I heat shock protein</fullName>
    </submittedName>
</protein>
<gene>
    <name evidence="1" type="ORF">OWV82_019042</name>
</gene>
<name>A0ACC1XD62_MELAZ</name>
<sequence>MSIVPINDQREIISSDTWDPFKNFFEEFSSSLDLWDPLLDFPSFSREFFPFHHQTQINWKETLKAHVFKAYLPGFTSDQVIVFIDDDRILQISTDDGKFMSRFQLPENAIADQVKASMNHGLLTVTVAKEMGNRPNNVRVVEISGSD</sequence>
<keyword evidence="1" id="KW-0346">Stress response</keyword>
<comment type="caution">
    <text evidence="1">The sequence shown here is derived from an EMBL/GenBank/DDBJ whole genome shotgun (WGS) entry which is preliminary data.</text>
</comment>
<reference evidence="1 2" key="1">
    <citation type="journal article" date="2023" name="Science">
        <title>Complex scaffold remodeling in plant triterpene biosynthesis.</title>
        <authorList>
            <person name="De La Pena R."/>
            <person name="Hodgson H."/>
            <person name="Liu J.C."/>
            <person name="Stephenson M.J."/>
            <person name="Martin A.C."/>
            <person name="Owen C."/>
            <person name="Harkess A."/>
            <person name="Leebens-Mack J."/>
            <person name="Jimenez L.E."/>
            <person name="Osbourn A."/>
            <person name="Sattely E.S."/>
        </authorList>
    </citation>
    <scope>NUCLEOTIDE SEQUENCE [LARGE SCALE GENOMIC DNA]</scope>
    <source>
        <strain evidence="2">cv. JPN11</strain>
        <tissue evidence="1">Leaf</tissue>
    </source>
</reference>